<protein>
    <recommendedName>
        <fullName evidence="4">Type 4 secretion system PilS N-terminal domain-containing protein</fullName>
    </recommendedName>
</protein>
<reference evidence="2 3" key="1">
    <citation type="submission" date="2019-08" db="EMBL/GenBank/DDBJ databases">
        <authorList>
            <person name="Guy L."/>
        </authorList>
    </citation>
    <scope>NUCLEOTIDE SEQUENCE [LARGE SCALE GENOMIC DNA]</scope>
    <source>
        <strain evidence="2 3">SGT-108</strain>
    </source>
</reference>
<organism evidence="2 3">
    <name type="scientific">Aquicella siphonis</name>
    <dbReference type="NCBI Taxonomy" id="254247"/>
    <lineage>
        <taxon>Bacteria</taxon>
        <taxon>Pseudomonadati</taxon>
        <taxon>Pseudomonadota</taxon>
        <taxon>Gammaproteobacteria</taxon>
        <taxon>Legionellales</taxon>
        <taxon>Coxiellaceae</taxon>
        <taxon>Aquicella</taxon>
    </lineage>
</organism>
<keyword evidence="3" id="KW-1185">Reference proteome</keyword>
<dbReference type="KEGG" id="asip:AQUSIP_21530"/>
<evidence type="ECO:0008006" key="4">
    <source>
        <dbReference type="Google" id="ProtNLM"/>
    </source>
</evidence>
<gene>
    <name evidence="2" type="ORF">AQUSIP_21530</name>
</gene>
<accession>A0A5E4PKU1</accession>
<evidence type="ECO:0000256" key="1">
    <source>
        <dbReference type="SAM" id="Phobius"/>
    </source>
</evidence>
<evidence type="ECO:0000313" key="2">
    <source>
        <dbReference type="EMBL" id="VVC76826.1"/>
    </source>
</evidence>
<dbReference type="SUPFAM" id="SSF54523">
    <property type="entry name" value="Pili subunits"/>
    <property type="match status" value="1"/>
</dbReference>
<dbReference type="Gene3D" id="3.30.1690.10">
    <property type="entry name" value="TcpA-like pilin"/>
    <property type="match status" value="1"/>
</dbReference>
<keyword evidence="1" id="KW-1133">Transmembrane helix</keyword>
<feature type="transmembrane region" description="Helical" evidence="1">
    <location>
        <begin position="12"/>
        <end position="34"/>
    </location>
</feature>
<sequence length="157" mass="16247">MKRFYKSMLGVTLLEVMLVLAIAAMIIVMSVRYYQSASSSQQANAILQQVQGIVSAADSLAQAKGSYTASIISNSGLTPLLPGGGLTTPWGEAITIGGVTDTTYTIDIGNVPSGVCPLLYSKLATNNHFSNGGTTPFSPTDCGSTATATVITYTSNP</sequence>
<dbReference type="RefSeq" id="WP_148340115.1">
    <property type="nucleotide sequence ID" value="NZ_LR699119.1"/>
</dbReference>
<keyword evidence="1" id="KW-0472">Membrane</keyword>
<proteinExistence type="predicted"/>
<name>A0A5E4PKU1_9COXI</name>
<dbReference type="Proteomes" id="UP000324194">
    <property type="component" value="Chromosome 1"/>
</dbReference>
<dbReference type="AlphaFoldDB" id="A0A5E4PKU1"/>
<dbReference type="EMBL" id="LR699119">
    <property type="protein sequence ID" value="VVC76826.1"/>
    <property type="molecule type" value="Genomic_DNA"/>
</dbReference>
<evidence type="ECO:0000313" key="3">
    <source>
        <dbReference type="Proteomes" id="UP000324194"/>
    </source>
</evidence>
<keyword evidence="1" id="KW-0812">Transmembrane</keyword>
<dbReference type="InterPro" id="IPR045584">
    <property type="entry name" value="Pilin-like"/>
</dbReference>